<keyword evidence="2" id="KW-0805">Transcription regulation</keyword>
<keyword evidence="3 6" id="KW-0238">DNA-binding</keyword>
<name>A0A1I1DY31_9GAMM</name>
<evidence type="ECO:0000259" key="5">
    <source>
        <dbReference type="PROSITE" id="PS50931"/>
    </source>
</evidence>
<reference evidence="6 7" key="1">
    <citation type="submission" date="2016-10" db="EMBL/GenBank/DDBJ databases">
        <authorList>
            <person name="de Groot N.N."/>
        </authorList>
    </citation>
    <scope>NUCLEOTIDE SEQUENCE [LARGE SCALE GENOMIC DNA]</scope>
    <source>
        <strain evidence="6 7">DSM 6059</strain>
    </source>
</reference>
<dbReference type="PANTHER" id="PTHR30537:SF3">
    <property type="entry name" value="TRANSCRIPTIONAL REGULATORY PROTEIN"/>
    <property type="match status" value="1"/>
</dbReference>
<dbReference type="GO" id="GO:0006351">
    <property type="term" value="P:DNA-templated transcription"/>
    <property type="evidence" value="ECO:0007669"/>
    <property type="project" value="TreeGrafter"/>
</dbReference>
<dbReference type="OrthoDB" id="570111at2"/>
<feature type="domain" description="HTH lysR-type" evidence="5">
    <location>
        <begin position="16"/>
        <end position="73"/>
    </location>
</feature>
<evidence type="ECO:0000256" key="2">
    <source>
        <dbReference type="ARBA" id="ARBA00023015"/>
    </source>
</evidence>
<keyword evidence="4" id="KW-0804">Transcription</keyword>
<evidence type="ECO:0000256" key="3">
    <source>
        <dbReference type="ARBA" id="ARBA00023125"/>
    </source>
</evidence>
<evidence type="ECO:0000256" key="4">
    <source>
        <dbReference type="ARBA" id="ARBA00023163"/>
    </source>
</evidence>
<organism evidence="6 7">
    <name type="scientific">Pseudoalteromonas denitrificans DSM 6059</name>
    <dbReference type="NCBI Taxonomy" id="1123010"/>
    <lineage>
        <taxon>Bacteria</taxon>
        <taxon>Pseudomonadati</taxon>
        <taxon>Pseudomonadota</taxon>
        <taxon>Gammaproteobacteria</taxon>
        <taxon>Alteromonadales</taxon>
        <taxon>Pseudoalteromonadaceae</taxon>
        <taxon>Pseudoalteromonas</taxon>
    </lineage>
</organism>
<dbReference type="SUPFAM" id="SSF53850">
    <property type="entry name" value="Periplasmic binding protein-like II"/>
    <property type="match status" value="1"/>
</dbReference>
<evidence type="ECO:0000313" key="7">
    <source>
        <dbReference type="Proteomes" id="UP000198862"/>
    </source>
</evidence>
<dbReference type="STRING" id="1123010.SAMN02745724_00037"/>
<dbReference type="PROSITE" id="PS50931">
    <property type="entry name" value="HTH_LYSR"/>
    <property type="match status" value="1"/>
</dbReference>
<dbReference type="InterPro" id="IPR036388">
    <property type="entry name" value="WH-like_DNA-bd_sf"/>
</dbReference>
<dbReference type="Gene3D" id="3.40.190.290">
    <property type="match status" value="1"/>
</dbReference>
<comment type="similarity">
    <text evidence="1">Belongs to the LysR transcriptional regulatory family.</text>
</comment>
<evidence type="ECO:0000256" key="1">
    <source>
        <dbReference type="ARBA" id="ARBA00009437"/>
    </source>
</evidence>
<protein>
    <submittedName>
        <fullName evidence="6">DNA-binding transcriptional regulator, LysR family</fullName>
    </submittedName>
</protein>
<gene>
    <name evidence="6" type="ORF">SAMN02745724_00037</name>
</gene>
<evidence type="ECO:0000313" key="6">
    <source>
        <dbReference type="EMBL" id="SFB77908.1"/>
    </source>
</evidence>
<dbReference type="InterPro" id="IPR000847">
    <property type="entry name" value="LysR_HTH_N"/>
</dbReference>
<dbReference type="GO" id="GO:0043565">
    <property type="term" value="F:sequence-specific DNA binding"/>
    <property type="evidence" value="ECO:0007669"/>
    <property type="project" value="TreeGrafter"/>
</dbReference>
<dbReference type="Gene3D" id="1.10.10.10">
    <property type="entry name" value="Winged helix-like DNA-binding domain superfamily/Winged helix DNA-binding domain"/>
    <property type="match status" value="1"/>
</dbReference>
<proteinExistence type="inferred from homology"/>
<accession>A0A1I1DY31</accession>
<dbReference type="RefSeq" id="WP_091978637.1">
    <property type="nucleotide sequence ID" value="NZ_FOLO01000001.1"/>
</dbReference>
<dbReference type="InterPro" id="IPR005119">
    <property type="entry name" value="LysR_subst-bd"/>
</dbReference>
<dbReference type="SUPFAM" id="SSF46785">
    <property type="entry name" value="Winged helix' DNA-binding domain"/>
    <property type="match status" value="1"/>
</dbReference>
<dbReference type="EMBL" id="FOLO01000001">
    <property type="protein sequence ID" value="SFB77908.1"/>
    <property type="molecule type" value="Genomic_DNA"/>
</dbReference>
<sequence>MSMEQKPIKKTLQESINWNDLRYVLALAREGSVSGAGRVLSVEHTTVARRISALEKQLGSRLFDRLPTGYVMTQVAERLYPHAVSMEELIQVADRDVFGMDAQLSGSLKVTASYDVFSRLITPKLGSFTEKYPGIILELLSSTSLADLSGRQADIALRLSPKPPEYLVGRKISMLGHGIYGSTEYLNKKRTADSLILWEHDHKTPEWVADHFPNARVVMRANEVLSMMEAARNGYGLARLPCYVGDSEPSLRRLDLKMMPSTWAFWILSHIDLRSTARVRVCREYLIEILEQQKGFLQGLESRYY</sequence>
<keyword evidence="7" id="KW-1185">Reference proteome</keyword>
<dbReference type="Proteomes" id="UP000198862">
    <property type="component" value="Unassembled WGS sequence"/>
</dbReference>
<dbReference type="Pfam" id="PF00126">
    <property type="entry name" value="HTH_1"/>
    <property type="match status" value="1"/>
</dbReference>
<dbReference type="InterPro" id="IPR036390">
    <property type="entry name" value="WH_DNA-bd_sf"/>
</dbReference>
<dbReference type="Pfam" id="PF03466">
    <property type="entry name" value="LysR_substrate"/>
    <property type="match status" value="1"/>
</dbReference>
<dbReference type="PANTHER" id="PTHR30537">
    <property type="entry name" value="HTH-TYPE TRANSCRIPTIONAL REGULATOR"/>
    <property type="match status" value="1"/>
</dbReference>
<dbReference type="InterPro" id="IPR058163">
    <property type="entry name" value="LysR-type_TF_proteobact-type"/>
</dbReference>
<dbReference type="AlphaFoldDB" id="A0A1I1DY31"/>
<dbReference type="GO" id="GO:0003700">
    <property type="term" value="F:DNA-binding transcription factor activity"/>
    <property type="evidence" value="ECO:0007669"/>
    <property type="project" value="InterPro"/>
</dbReference>